<accession>A0AAW2DBZ3</accession>
<evidence type="ECO:0000313" key="3">
    <source>
        <dbReference type="Proteomes" id="UP001459277"/>
    </source>
</evidence>
<proteinExistence type="predicted"/>
<dbReference type="AlphaFoldDB" id="A0AAW2DBZ3"/>
<dbReference type="PANTHER" id="PTHR31286">
    <property type="entry name" value="GLYCINE-RICH CELL WALL STRUCTURAL PROTEIN 1.8-LIKE"/>
    <property type="match status" value="1"/>
</dbReference>
<name>A0AAW2DBZ3_9ROSI</name>
<keyword evidence="3" id="KW-1185">Reference proteome</keyword>
<feature type="domain" description="DUF4283" evidence="1">
    <location>
        <begin position="34"/>
        <end position="113"/>
    </location>
</feature>
<reference evidence="2 3" key="1">
    <citation type="submission" date="2024-01" db="EMBL/GenBank/DDBJ databases">
        <title>A telomere-to-telomere, gap-free genome of sweet tea (Lithocarpus litseifolius).</title>
        <authorList>
            <person name="Zhou J."/>
        </authorList>
    </citation>
    <scope>NUCLEOTIDE SEQUENCE [LARGE SCALE GENOMIC DNA]</scope>
    <source>
        <strain evidence="2">Zhou-2022a</strain>
        <tissue evidence="2">Leaf</tissue>
    </source>
</reference>
<protein>
    <recommendedName>
        <fullName evidence="1">DUF4283 domain-containing protein</fullName>
    </recommendedName>
</protein>
<evidence type="ECO:0000313" key="2">
    <source>
        <dbReference type="EMBL" id="KAL0007947.1"/>
    </source>
</evidence>
<organism evidence="2 3">
    <name type="scientific">Lithocarpus litseifolius</name>
    <dbReference type="NCBI Taxonomy" id="425828"/>
    <lineage>
        <taxon>Eukaryota</taxon>
        <taxon>Viridiplantae</taxon>
        <taxon>Streptophyta</taxon>
        <taxon>Embryophyta</taxon>
        <taxon>Tracheophyta</taxon>
        <taxon>Spermatophyta</taxon>
        <taxon>Magnoliopsida</taxon>
        <taxon>eudicotyledons</taxon>
        <taxon>Gunneridae</taxon>
        <taxon>Pentapetalae</taxon>
        <taxon>rosids</taxon>
        <taxon>fabids</taxon>
        <taxon>Fagales</taxon>
        <taxon>Fagaceae</taxon>
        <taxon>Lithocarpus</taxon>
    </lineage>
</organism>
<dbReference type="EMBL" id="JAZDWU010000003">
    <property type="protein sequence ID" value="KAL0007947.1"/>
    <property type="molecule type" value="Genomic_DNA"/>
</dbReference>
<sequence>MDSKSIQSLQRINLTSKEGEVIQVRPSQREKVLEECSLSLFGRFLTRRSINLRAAKNLLRNSWKFGTNLKIREVGEGLLQFKFAMNSQLQWVLSNGPWTFDNSFLLLKCWEKGMTAGTISFTHCPLWVQGLQFDLFTEEVGQDIGMGIGQVVEVDCKGFASAQARFLQIRVEILLESRRRHSMGCLQI</sequence>
<dbReference type="InterPro" id="IPR025558">
    <property type="entry name" value="DUF4283"/>
</dbReference>
<dbReference type="Pfam" id="PF14111">
    <property type="entry name" value="DUF4283"/>
    <property type="match status" value="1"/>
</dbReference>
<gene>
    <name evidence="2" type="ORF">SO802_009449</name>
</gene>
<evidence type="ECO:0000259" key="1">
    <source>
        <dbReference type="Pfam" id="PF14111"/>
    </source>
</evidence>
<comment type="caution">
    <text evidence="2">The sequence shown here is derived from an EMBL/GenBank/DDBJ whole genome shotgun (WGS) entry which is preliminary data.</text>
</comment>
<dbReference type="PANTHER" id="PTHR31286:SF178">
    <property type="entry name" value="DUF4283 DOMAIN-CONTAINING PROTEIN"/>
    <property type="match status" value="1"/>
</dbReference>
<dbReference type="InterPro" id="IPR040256">
    <property type="entry name" value="At4g02000-like"/>
</dbReference>
<dbReference type="Proteomes" id="UP001459277">
    <property type="component" value="Unassembled WGS sequence"/>
</dbReference>